<accession>A0A162BFS0</accession>
<dbReference type="AlphaFoldDB" id="A0A162BFS0"/>
<feature type="domain" description="CN hydrolase" evidence="2">
    <location>
        <begin position="1"/>
        <end position="243"/>
    </location>
</feature>
<evidence type="ECO:0000256" key="1">
    <source>
        <dbReference type="ARBA" id="ARBA00022801"/>
    </source>
</evidence>
<evidence type="ECO:0000313" key="4">
    <source>
        <dbReference type="Proteomes" id="UP000076661"/>
    </source>
</evidence>
<evidence type="ECO:0000259" key="2">
    <source>
        <dbReference type="PROSITE" id="PS50263"/>
    </source>
</evidence>
<dbReference type="InterPro" id="IPR050345">
    <property type="entry name" value="Aliph_Amidase/BUP"/>
</dbReference>
<name>A0A162BFS0_9GAMM</name>
<dbReference type="EMBL" id="AUXX01000045">
    <property type="protein sequence ID" value="KZN61397.1"/>
    <property type="molecule type" value="Genomic_DNA"/>
</dbReference>
<evidence type="ECO:0000313" key="3">
    <source>
        <dbReference type="EMBL" id="KZN61397.1"/>
    </source>
</evidence>
<dbReference type="PANTHER" id="PTHR43674:SF2">
    <property type="entry name" value="BETA-UREIDOPROPIONASE"/>
    <property type="match status" value="1"/>
</dbReference>
<reference evidence="3 4" key="1">
    <citation type="submission" date="2013-07" db="EMBL/GenBank/DDBJ databases">
        <title>Comparative Genomic and Metabolomic Analysis of Twelve Strains of Pseudoalteromonas luteoviolacea.</title>
        <authorList>
            <person name="Vynne N.G."/>
            <person name="Mansson M."/>
            <person name="Gram L."/>
        </authorList>
    </citation>
    <scope>NUCLEOTIDE SEQUENCE [LARGE SCALE GENOMIC DNA]</scope>
    <source>
        <strain evidence="3 4">S4060-1</strain>
    </source>
</reference>
<dbReference type="InterPro" id="IPR036526">
    <property type="entry name" value="C-N_Hydrolase_sf"/>
</dbReference>
<comment type="caution">
    <text evidence="3">The sequence shown here is derived from an EMBL/GenBank/DDBJ whole genome shotgun (WGS) entry which is preliminary data.</text>
</comment>
<dbReference type="PATRIC" id="fig|1365257.3.peg.4282"/>
<dbReference type="SUPFAM" id="SSF56317">
    <property type="entry name" value="Carbon-nitrogen hydrolase"/>
    <property type="match status" value="1"/>
</dbReference>
<dbReference type="GO" id="GO:0033388">
    <property type="term" value="P:putrescine biosynthetic process from arginine"/>
    <property type="evidence" value="ECO:0007669"/>
    <property type="project" value="TreeGrafter"/>
</dbReference>
<protein>
    <recommendedName>
        <fullName evidence="2">CN hydrolase domain-containing protein</fullName>
    </recommendedName>
</protein>
<dbReference type="RefSeq" id="WP_063382529.1">
    <property type="nucleotide sequence ID" value="NZ_AUXX01000045.1"/>
</dbReference>
<gene>
    <name evidence="3" type="ORF">N478_04840</name>
</gene>
<organism evidence="3 4">
    <name type="scientific">Pseudoalteromonas luteoviolacea S4060-1</name>
    <dbReference type="NCBI Taxonomy" id="1365257"/>
    <lineage>
        <taxon>Bacteria</taxon>
        <taxon>Pseudomonadati</taxon>
        <taxon>Pseudomonadota</taxon>
        <taxon>Gammaproteobacteria</taxon>
        <taxon>Alteromonadales</taxon>
        <taxon>Pseudoalteromonadaceae</taxon>
        <taxon>Pseudoalteromonas</taxon>
    </lineage>
</organism>
<dbReference type="PROSITE" id="PS50263">
    <property type="entry name" value="CN_HYDROLASE"/>
    <property type="match status" value="1"/>
</dbReference>
<dbReference type="Gene3D" id="3.60.110.10">
    <property type="entry name" value="Carbon-nitrogen hydrolase"/>
    <property type="match status" value="1"/>
</dbReference>
<dbReference type="PANTHER" id="PTHR43674">
    <property type="entry name" value="NITRILASE C965.09-RELATED"/>
    <property type="match status" value="1"/>
</dbReference>
<proteinExistence type="predicted"/>
<keyword evidence="1" id="KW-0378">Hydrolase</keyword>
<dbReference type="Proteomes" id="UP000076661">
    <property type="component" value="Unassembled WGS sequence"/>
</dbReference>
<dbReference type="CDD" id="cd07197">
    <property type="entry name" value="nitrilase"/>
    <property type="match status" value="1"/>
</dbReference>
<dbReference type="GO" id="GO:0050126">
    <property type="term" value="F:N-carbamoylputrescine amidase activity"/>
    <property type="evidence" value="ECO:0007669"/>
    <property type="project" value="TreeGrafter"/>
</dbReference>
<sequence length="243" mass="26304">MILAVAQCGSIRGDVESNIDEHLRYIREASKHGVNYLIFPELSLTGYEPELANELAFTEDDDRLAPLIDAAKQYNLSIGVGAPLQTIGSPKIGLILIHGNGVVETYEKMFLHEGEEKYFTNGDKHHLFQVGKHSIANAICADTINPQHAQSCAALGASVYIAGVLVTPQGYNKDAKMWSSYASEYGLLVAIANYSKPSGGLDTAGKSAIWFKNNLIAQVKQCEDALVIAQAGSDSWVGKVYPM</sequence>
<dbReference type="InterPro" id="IPR003010">
    <property type="entry name" value="C-N_Hydrolase"/>
</dbReference>
<dbReference type="Pfam" id="PF00795">
    <property type="entry name" value="CN_hydrolase"/>
    <property type="match status" value="1"/>
</dbReference>